<dbReference type="Proteomes" id="UP000503349">
    <property type="component" value="Chromosome 9"/>
</dbReference>
<reference evidence="7" key="2">
    <citation type="submission" date="2019-02" db="EMBL/GenBank/DDBJ databases">
        <title>Opniocepnalus argus Var Kimnra genome.</title>
        <authorList>
            <person name="Zhou C."/>
            <person name="Xiao S."/>
        </authorList>
    </citation>
    <scope>NUCLEOTIDE SEQUENCE [LARGE SCALE GENOMIC DNA]</scope>
</reference>
<name>A0A6G1PU67_CHAAH</name>
<dbReference type="SUPFAM" id="SSF50814">
    <property type="entry name" value="Lipocalins"/>
    <property type="match status" value="1"/>
</dbReference>
<organism evidence="6 7">
    <name type="scientific">Channa argus</name>
    <name type="common">Northern snakehead</name>
    <name type="synonym">Ophicephalus argus</name>
    <dbReference type="NCBI Taxonomy" id="215402"/>
    <lineage>
        <taxon>Eukaryota</taxon>
        <taxon>Metazoa</taxon>
        <taxon>Chordata</taxon>
        <taxon>Craniata</taxon>
        <taxon>Vertebrata</taxon>
        <taxon>Euteleostomi</taxon>
        <taxon>Actinopterygii</taxon>
        <taxon>Neopterygii</taxon>
        <taxon>Teleostei</taxon>
        <taxon>Neoteleostei</taxon>
        <taxon>Acanthomorphata</taxon>
        <taxon>Anabantaria</taxon>
        <taxon>Anabantiformes</taxon>
        <taxon>Channoidei</taxon>
        <taxon>Channidae</taxon>
        <taxon>Channa</taxon>
    </lineage>
</organism>
<sequence>MCFLSLVSAVTLLLSLTAASPTPDDCVHLNRTLSAEGLHVIFGKWILHEAYALSSHDISSQILKTINSSQIEFVRTENNHTVIFKHAIMRDETCTRYSVNFTVVGNKIQHSPTINSTYESHFLETCDGCLLMHYTFDRSDGNKDIYLLFYRKAAMLPQTGQEMDKRQARCLGFLHPPDFTYNQAELCPEKSNDKETKEAQQ</sequence>
<dbReference type="AlphaFoldDB" id="A0A6G1PU67"/>
<keyword evidence="3 5" id="KW-0732">Signal</keyword>
<comment type="subcellular location">
    <subcellularLocation>
        <location evidence="1">Secreted</location>
    </subcellularLocation>
</comment>
<evidence type="ECO:0000256" key="2">
    <source>
        <dbReference type="ARBA" id="ARBA00022525"/>
    </source>
</evidence>
<evidence type="ECO:0000313" key="6">
    <source>
        <dbReference type="EMBL" id="KAF3693536.1"/>
    </source>
</evidence>
<evidence type="ECO:0000313" key="7">
    <source>
        <dbReference type="Proteomes" id="UP000503349"/>
    </source>
</evidence>
<dbReference type="EMBL" id="CM015720">
    <property type="protein sequence ID" value="KAF3693536.1"/>
    <property type="molecule type" value="Genomic_DNA"/>
</dbReference>
<dbReference type="InterPro" id="IPR012674">
    <property type="entry name" value="Calycin"/>
</dbReference>
<dbReference type="PANTHER" id="PTHR11967">
    <property type="entry name" value="ALPHA-1-ACID GLYCOPROTEIN"/>
    <property type="match status" value="1"/>
</dbReference>
<keyword evidence="4" id="KW-0325">Glycoprotein</keyword>
<dbReference type="GO" id="GO:0005576">
    <property type="term" value="C:extracellular region"/>
    <property type="evidence" value="ECO:0007669"/>
    <property type="project" value="UniProtKB-SubCell"/>
</dbReference>
<accession>A0A6G1PU67</accession>
<protein>
    <submittedName>
        <fullName evidence="6">Saxitoxin and tetrodotoxin-binding protein 1</fullName>
    </submittedName>
</protein>
<evidence type="ECO:0000256" key="4">
    <source>
        <dbReference type="ARBA" id="ARBA00023180"/>
    </source>
</evidence>
<reference evidence="6 7" key="1">
    <citation type="submission" date="2019-02" db="EMBL/GenBank/DDBJ databases">
        <title>Opniocepnalus argus genome.</title>
        <authorList>
            <person name="Zhou C."/>
            <person name="Xiao S."/>
        </authorList>
    </citation>
    <scope>NUCLEOTIDE SEQUENCE [LARGE SCALE GENOMIC DNA]</scope>
    <source>
        <strain evidence="6">OARG1902GOOAL</strain>
        <tissue evidence="6">Muscle</tissue>
    </source>
</reference>
<feature type="chain" id="PRO_5026167492" evidence="5">
    <location>
        <begin position="20"/>
        <end position="201"/>
    </location>
</feature>
<gene>
    <name evidence="6" type="ORF">EXN66_Car009212</name>
</gene>
<keyword evidence="7" id="KW-1185">Reference proteome</keyword>
<keyword evidence="2" id="KW-0964">Secreted</keyword>
<proteinExistence type="predicted"/>
<feature type="signal peptide" evidence="5">
    <location>
        <begin position="1"/>
        <end position="19"/>
    </location>
</feature>
<evidence type="ECO:0000256" key="5">
    <source>
        <dbReference type="SAM" id="SignalP"/>
    </source>
</evidence>
<evidence type="ECO:0000256" key="1">
    <source>
        <dbReference type="ARBA" id="ARBA00004613"/>
    </source>
</evidence>
<evidence type="ECO:0000256" key="3">
    <source>
        <dbReference type="ARBA" id="ARBA00022729"/>
    </source>
</evidence>
<dbReference type="Gene3D" id="2.40.128.20">
    <property type="match status" value="1"/>
</dbReference>
<dbReference type="PANTHER" id="PTHR11967:SF2">
    <property type="entry name" value="ALPHA-1-ACID GLYCOPROTEIN 1"/>
    <property type="match status" value="1"/>
</dbReference>